<protein>
    <submittedName>
        <fullName evidence="1">Uncharacterized protein</fullName>
    </submittedName>
</protein>
<evidence type="ECO:0000313" key="1">
    <source>
        <dbReference type="EMBL" id="QHU16915.1"/>
    </source>
</evidence>
<name>A0A6C0KFY8_9ZZZZ</name>
<dbReference type="EMBL" id="MN740892">
    <property type="protein sequence ID" value="QHU16915.1"/>
    <property type="molecule type" value="Genomic_DNA"/>
</dbReference>
<organism evidence="1">
    <name type="scientific">viral metagenome</name>
    <dbReference type="NCBI Taxonomy" id="1070528"/>
    <lineage>
        <taxon>unclassified sequences</taxon>
        <taxon>metagenomes</taxon>
        <taxon>organismal metagenomes</taxon>
    </lineage>
</organism>
<proteinExistence type="predicted"/>
<dbReference type="AlphaFoldDB" id="A0A6C0KFY8"/>
<sequence>MCEELKMVMLINRDVELFLKQMIVDLLYKLIKNLCKMIKVVSIQAECDMCD</sequence>
<reference evidence="1" key="1">
    <citation type="journal article" date="2020" name="Nature">
        <title>Giant virus diversity and host interactions through global metagenomics.</title>
        <authorList>
            <person name="Schulz F."/>
            <person name="Roux S."/>
            <person name="Paez-Espino D."/>
            <person name="Jungbluth S."/>
            <person name="Walsh D.A."/>
            <person name="Denef V.J."/>
            <person name="McMahon K.D."/>
            <person name="Konstantinidis K.T."/>
            <person name="Eloe-Fadrosh E.A."/>
            <person name="Kyrpides N.C."/>
            <person name="Woyke T."/>
        </authorList>
    </citation>
    <scope>NUCLEOTIDE SEQUENCE</scope>
    <source>
        <strain evidence="1">GVMAG-S-3300012000-53</strain>
    </source>
</reference>
<accession>A0A6C0KFY8</accession>